<proteinExistence type="predicted"/>
<reference evidence="1" key="1">
    <citation type="submission" date="2022-03" db="EMBL/GenBank/DDBJ databases">
        <authorList>
            <person name="Sayadi A."/>
        </authorList>
    </citation>
    <scope>NUCLEOTIDE SEQUENCE</scope>
</reference>
<dbReference type="Proteomes" id="UP001152888">
    <property type="component" value="Unassembled WGS sequence"/>
</dbReference>
<comment type="caution">
    <text evidence="1">The sequence shown here is derived from an EMBL/GenBank/DDBJ whole genome shotgun (WGS) entry which is preliminary data.</text>
</comment>
<name>A0A9P0KNP8_ACAOB</name>
<keyword evidence="2" id="KW-1185">Reference proteome</keyword>
<sequence>MNEIDNVLFRATMRSMGRQYQSASPRSASFYSSSMGLQYQPTFPEPASPASFYSSSSDEAFHTTPRITSLKLNSATSSVHQPSIAPVIPTTTCHDMSVLTEKYTNL</sequence>
<dbReference type="EMBL" id="CAKOFQ010006849">
    <property type="protein sequence ID" value="CAH1976550.1"/>
    <property type="molecule type" value="Genomic_DNA"/>
</dbReference>
<accession>A0A9P0KNP8</accession>
<organism evidence="1 2">
    <name type="scientific">Acanthoscelides obtectus</name>
    <name type="common">Bean weevil</name>
    <name type="synonym">Bruchus obtectus</name>
    <dbReference type="NCBI Taxonomy" id="200917"/>
    <lineage>
        <taxon>Eukaryota</taxon>
        <taxon>Metazoa</taxon>
        <taxon>Ecdysozoa</taxon>
        <taxon>Arthropoda</taxon>
        <taxon>Hexapoda</taxon>
        <taxon>Insecta</taxon>
        <taxon>Pterygota</taxon>
        <taxon>Neoptera</taxon>
        <taxon>Endopterygota</taxon>
        <taxon>Coleoptera</taxon>
        <taxon>Polyphaga</taxon>
        <taxon>Cucujiformia</taxon>
        <taxon>Chrysomeloidea</taxon>
        <taxon>Chrysomelidae</taxon>
        <taxon>Bruchinae</taxon>
        <taxon>Bruchini</taxon>
        <taxon>Acanthoscelides</taxon>
    </lineage>
</organism>
<evidence type="ECO:0000313" key="2">
    <source>
        <dbReference type="Proteomes" id="UP001152888"/>
    </source>
</evidence>
<gene>
    <name evidence="1" type="ORF">ACAOBT_LOCUS12177</name>
</gene>
<dbReference type="AlphaFoldDB" id="A0A9P0KNP8"/>
<evidence type="ECO:0000313" key="1">
    <source>
        <dbReference type="EMBL" id="CAH1976550.1"/>
    </source>
</evidence>
<protein>
    <submittedName>
        <fullName evidence="1">Uncharacterized protein</fullName>
    </submittedName>
</protein>